<gene>
    <name evidence="1" type="ORF">KPL71_017484</name>
</gene>
<proteinExistence type="predicted"/>
<dbReference type="EMBL" id="CM039175">
    <property type="protein sequence ID" value="KAH9734742.1"/>
    <property type="molecule type" value="Genomic_DNA"/>
</dbReference>
<protein>
    <submittedName>
        <fullName evidence="1">Uncharacterized protein</fullName>
    </submittedName>
</protein>
<comment type="caution">
    <text evidence="1">The sequence shown here is derived from an EMBL/GenBank/DDBJ whole genome shotgun (WGS) entry which is preliminary data.</text>
</comment>
<reference evidence="2" key="1">
    <citation type="journal article" date="2023" name="Hortic. Res.">
        <title>A chromosome-level phased genome enabling allele-level studies in sweet orange: a case study on citrus Huanglongbing tolerance.</title>
        <authorList>
            <person name="Wu B."/>
            <person name="Yu Q."/>
            <person name="Deng Z."/>
            <person name="Duan Y."/>
            <person name="Luo F."/>
            <person name="Gmitter F. Jr."/>
        </authorList>
    </citation>
    <scope>NUCLEOTIDE SEQUENCE [LARGE SCALE GENOMIC DNA]</scope>
    <source>
        <strain evidence="2">cv. Valencia</strain>
    </source>
</reference>
<accession>A0ACB8JPT0</accession>
<name>A0ACB8JPT0_CITSI</name>
<keyword evidence="2" id="KW-1185">Reference proteome</keyword>
<dbReference type="Proteomes" id="UP000829398">
    <property type="component" value="Chromosome 6"/>
</dbReference>
<evidence type="ECO:0000313" key="2">
    <source>
        <dbReference type="Proteomes" id="UP000829398"/>
    </source>
</evidence>
<sequence length="596" mass="68087">MPLEWISNYEQFHNNTAPIQTSEGMFERRCDGTVRMTFQPPPSAPQEPPRLSLTQSSMIIAVHTAQEDLPIIGFNKEGYPVYPAKMNGHFLWDAPGSGNCDPYCPCWDDWEEDDLVSRRKTKPKKTLHHPCKHFQPKPHDDPPPPSPNPLQSKSKVLSPVQNHTPIIQPTACMMFTSTSKDYSINFPTLDTQSDSHKKVVSKPFIPLAITSADHLEEPRPFEAVLNWQTQNARAQMIPWWTFINRLTRLVCELIRLNPSQRYYGPEFDQKEREIRRLKAELDHIDSKRQRPTLFTKSPPIPTISSTYHPFTPMLAPMKPYDPSKFFGMTHTLLKNQPFQPQPRQKPKATPRPVKIHPPVTSTTEQQSPGYTPAPPHTQPQPTQTKDKEPMHQYSSKKFETFSPSEFECITSVTDGDTSVTQSETESSVLTSDSEKAYADITKLLMAQPEEIKPAHPESYFEIPSDVDEPAESSATNQQPQPHAQTSHRPSNGPWFTFDDLPSSKWRERVQEMSAWIDLQMIRADATTESVLREFTTHFTGSLRDWFDSLGQYRQMQFVQLPNVSSALAVLHEQFIGEPSAVFEAARRDYLNINLVL</sequence>
<organism evidence="1 2">
    <name type="scientific">Citrus sinensis</name>
    <name type="common">Sweet orange</name>
    <name type="synonym">Citrus aurantium var. sinensis</name>
    <dbReference type="NCBI Taxonomy" id="2711"/>
    <lineage>
        <taxon>Eukaryota</taxon>
        <taxon>Viridiplantae</taxon>
        <taxon>Streptophyta</taxon>
        <taxon>Embryophyta</taxon>
        <taxon>Tracheophyta</taxon>
        <taxon>Spermatophyta</taxon>
        <taxon>Magnoliopsida</taxon>
        <taxon>eudicotyledons</taxon>
        <taxon>Gunneridae</taxon>
        <taxon>Pentapetalae</taxon>
        <taxon>rosids</taxon>
        <taxon>malvids</taxon>
        <taxon>Sapindales</taxon>
        <taxon>Rutaceae</taxon>
        <taxon>Aurantioideae</taxon>
        <taxon>Citrus</taxon>
    </lineage>
</organism>
<evidence type="ECO:0000313" key="1">
    <source>
        <dbReference type="EMBL" id="KAH9734742.1"/>
    </source>
</evidence>